<keyword evidence="4 7" id="KW-0812">Transmembrane</keyword>
<feature type="transmembrane region" description="Helical" evidence="7">
    <location>
        <begin position="167"/>
        <end position="187"/>
    </location>
</feature>
<organism evidence="8">
    <name type="scientific">marine sediment metagenome</name>
    <dbReference type="NCBI Taxonomy" id="412755"/>
    <lineage>
        <taxon>unclassified sequences</taxon>
        <taxon>metagenomes</taxon>
        <taxon>ecological metagenomes</taxon>
    </lineage>
</organism>
<evidence type="ECO:0008006" key="9">
    <source>
        <dbReference type="Google" id="ProtNLM"/>
    </source>
</evidence>
<feature type="transmembrane region" description="Helical" evidence="7">
    <location>
        <begin position="231"/>
        <end position="250"/>
    </location>
</feature>
<dbReference type="PANTHER" id="PTHR36838:SF1">
    <property type="entry name" value="SLR1864 PROTEIN"/>
    <property type="match status" value="1"/>
</dbReference>
<sequence length="316" mass="33269">MLAILAITTPIFLLISAGYIARWSGLIQREQMQGVGVFVMFFALPALVIRALTQHPLEEILQLNYMVAYGLGSLVVFGGGLLLSMRYQRQPLNVSAMQALGMAAANSGFVGYPVAVMVIGSPAAVLLALNMVIETLIIIPAALILAEMSSQQGASVWKTVKQTALSLAKNPVLMGLLVGIFLAVTGLKIPVPLFKAIDMLANAAGPAALFVIGGALFGLQVKGMARDVGQIVIGKLLIHPLVILIAFLLIPGIDPLYIVGAVLFSAAPMISIYPLLGQRYGLGGVSAAAMLVATIASFFTLSLIIWLLTLSELIAF</sequence>
<gene>
    <name evidence="8" type="ORF">LCGC14_0086330</name>
</gene>
<evidence type="ECO:0000256" key="1">
    <source>
        <dbReference type="ARBA" id="ARBA00004141"/>
    </source>
</evidence>
<dbReference type="Pfam" id="PF03547">
    <property type="entry name" value="Mem_trans"/>
    <property type="match status" value="1"/>
</dbReference>
<comment type="subcellular location">
    <subcellularLocation>
        <location evidence="1">Membrane</location>
        <topology evidence="1">Multi-pass membrane protein</topology>
    </subcellularLocation>
</comment>
<feature type="transmembrane region" description="Helical" evidence="7">
    <location>
        <begin position="65"/>
        <end position="87"/>
    </location>
</feature>
<dbReference type="InterPro" id="IPR004776">
    <property type="entry name" value="Mem_transp_PIN-like"/>
</dbReference>
<comment type="caution">
    <text evidence="8">The sequence shown here is derived from an EMBL/GenBank/DDBJ whole genome shotgun (WGS) entry which is preliminary data.</text>
</comment>
<keyword evidence="3" id="KW-1003">Cell membrane</keyword>
<dbReference type="AlphaFoldDB" id="A0A0F9VJS5"/>
<keyword evidence="5 7" id="KW-1133">Transmembrane helix</keyword>
<accession>A0A0F9VJS5</accession>
<feature type="transmembrane region" description="Helical" evidence="7">
    <location>
        <begin position="288"/>
        <end position="308"/>
    </location>
</feature>
<evidence type="ECO:0000256" key="2">
    <source>
        <dbReference type="ARBA" id="ARBA00022448"/>
    </source>
</evidence>
<keyword evidence="6 7" id="KW-0472">Membrane</keyword>
<evidence type="ECO:0000256" key="3">
    <source>
        <dbReference type="ARBA" id="ARBA00022475"/>
    </source>
</evidence>
<dbReference type="EMBL" id="LAZR01000023">
    <property type="protein sequence ID" value="KKO04275.1"/>
    <property type="molecule type" value="Genomic_DNA"/>
</dbReference>
<reference evidence="8" key="1">
    <citation type="journal article" date="2015" name="Nature">
        <title>Complex archaea that bridge the gap between prokaryotes and eukaryotes.</title>
        <authorList>
            <person name="Spang A."/>
            <person name="Saw J.H."/>
            <person name="Jorgensen S.L."/>
            <person name="Zaremba-Niedzwiedzka K."/>
            <person name="Martijn J."/>
            <person name="Lind A.E."/>
            <person name="van Eijk R."/>
            <person name="Schleper C."/>
            <person name="Guy L."/>
            <person name="Ettema T.J."/>
        </authorList>
    </citation>
    <scope>NUCLEOTIDE SEQUENCE</scope>
</reference>
<name>A0A0F9VJS5_9ZZZZ</name>
<feature type="transmembrane region" description="Helical" evidence="7">
    <location>
        <begin position="99"/>
        <end position="119"/>
    </location>
</feature>
<feature type="transmembrane region" description="Helical" evidence="7">
    <location>
        <begin position="125"/>
        <end position="146"/>
    </location>
</feature>
<dbReference type="PANTHER" id="PTHR36838">
    <property type="entry name" value="AUXIN EFFLUX CARRIER FAMILY PROTEIN"/>
    <property type="match status" value="1"/>
</dbReference>
<keyword evidence="2" id="KW-0813">Transport</keyword>
<evidence type="ECO:0000313" key="8">
    <source>
        <dbReference type="EMBL" id="KKO04275.1"/>
    </source>
</evidence>
<protein>
    <recommendedName>
        <fullName evidence="9">Permease</fullName>
    </recommendedName>
</protein>
<evidence type="ECO:0000256" key="5">
    <source>
        <dbReference type="ARBA" id="ARBA00022989"/>
    </source>
</evidence>
<proteinExistence type="predicted"/>
<evidence type="ECO:0000256" key="6">
    <source>
        <dbReference type="ARBA" id="ARBA00023136"/>
    </source>
</evidence>
<feature type="transmembrane region" description="Helical" evidence="7">
    <location>
        <begin position="199"/>
        <end position="219"/>
    </location>
</feature>
<dbReference type="GO" id="GO:0016020">
    <property type="term" value="C:membrane"/>
    <property type="evidence" value="ECO:0007669"/>
    <property type="project" value="UniProtKB-SubCell"/>
</dbReference>
<feature type="transmembrane region" description="Helical" evidence="7">
    <location>
        <begin position="256"/>
        <end position="276"/>
    </location>
</feature>
<feature type="transmembrane region" description="Helical" evidence="7">
    <location>
        <begin position="6"/>
        <end position="23"/>
    </location>
</feature>
<evidence type="ECO:0000256" key="4">
    <source>
        <dbReference type="ARBA" id="ARBA00022692"/>
    </source>
</evidence>
<dbReference type="GO" id="GO:0055085">
    <property type="term" value="P:transmembrane transport"/>
    <property type="evidence" value="ECO:0007669"/>
    <property type="project" value="InterPro"/>
</dbReference>
<feature type="transmembrane region" description="Helical" evidence="7">
    <location>
        <begin position="35"/>
        <end position="53"/>
    </location>
</feature>
<evidence type="ECO:0000256" key="7">
    <source>
        <dbReference type="SAM" id="Phobius"/>
    </source>
</evidence>